<reference evidence="1" key="2">
    <citation type="submission" date="2021-08" db="EMBL/GenBank/DDBJ databases">
        <authorList>
            <person name="Eriksson T."/>
        </authorList>
    </citation>
    <scope>NUCLEOTIDE SEQUENCE</scope>
    <source>
        <strain evidence="1">Stoneville</strain>
        <tissue evidence="1">Whole head</tissue>
    </source>
</reference>
<dbReference type="Proteomes" id="UP000719412">
    <property type="component" value="Unassembled WGS sequence"/>
</dbReference>
<accession>A0A8J6HEE1</accession>
<name>A0A8J6HEE1_TENMO</name>
<comment type="caution">
    <text evidence="1">The sequence shown here is derived from an EMBL/GenBank/DDBJ whole genome shotgun (WGS) entry which is preliminary data.</text>
</comment>
<reference evidence="1" key="1">
    <citation type="journal article" date="2020" name="J Insects Food Feed">
        <title>The yellow mealworm (Tenebrio molitor) genome: a resource for the emerging insects as food and feed industry.</title>
        <authorList>
            <person name="Eriksson T."/>
            <person name="Andere A."/>
            <person name="Kelstrup H."/>
            <person name="Emery V."/>
            <person name="Picard C."/>
        </authorList>
    </citation>
    <scope>NUCLEOTIDE SEQUENCE</scope>
    <source>
        <strain evidence="1">Stoneville</strain>
        <tissue evidence="1">Whole head</tissue>
    </source>
</reference>
<dbReference type="EMBL" id="JABDTM020025477">
    <property type="protein sequence ID" value="KAH0813224.1"/>
    <property type="molecule type" value="Genomic_DNA"/>
</dbReference>
<proteinExistence type="predicted"/>
<evidence type="ECO:0000313" key="2">
    <source>
        <dbReference type="Proteomes" id="UP000719412"/>
    </source>
</evidence>
<dbReference type="AlphaFoldDB" id="A0A8J6HEE1"/>
<organism evidence="1 2">
    <name type="scientific">Tenebrio molitor</name>
    <name type="common">Yellow mealworm beetle</name>
    <dbReference type="NCBI Taxonomy" id="7067"/>
    <lineage>
        <taxon>Eukaryota</taxon>
        <taxon>Metazoa</taxon>
        <taxon>Ecdysozoa</taxon>
        <taxon>Arthropoda</taxon>
        <taxon>Hexapoda</taxon>
        <taxon>Insecta</taxon>
        <taxon>Pterygota</taxon>
        <taxon>Neoptera</taxon>
        <taxon>Endopterygota</taxon>
        <taxon>Coleoptera</taxon>
        <taxon>Polyphaga</taxon>
        <taxon>Cucujiformia</taxon>
        <taxon>Tenebrionidae</taxon>
        <taxon>Tenebrio</taxon>
    </lineage>
</organism>
<keyword evidence="2" id="KW-1185">Reference proteome</keyword>
<evidence type="ECO:0000313" key="1">
    <source>
        <dbReference type="EMBL" id="KAH0813224.1"/>
    </source>
</evidence>
<sequence>MGRQSEGRGTEAVVCYTLSGGGDDEIAALERENWATRKNQRLDGKLRNRNKSKWNILGMAKGGSKSMNKSNQAGTFVHRLHSRLMRHRASETEHRTAFNQLTEAVIKAATARTQPARFSRCTSPTPTRSTAAGFLITVTAPRQPCHRLIRGRVNLNSDDNGEIAGKMNGWCDVTDRWYFEVCKSRGHGRHLLDATGAQKRWRRRMCVHALGCYHEIGPIDKRYAESLQRTRISSFEKSSVAFRGPFPRVRPCVRDRPSSFLAVLARVVDGRSVGTASLLASQNTAPCQRKADLVHVIPSPAAASVSVWRACPLFKRFTFATSQLLRHFPMLASCLPIEITNLNNDPRNDGTCYVTYFLVPVSHWPIHPSVKHYK</sequence>
<protein>
    <submittedName>
        <fullName evidence="1">Uncharacterized protein</fullName>
    </submittedName>
</protein>
<gene>
    <name evidence="1" type="ORF">GEV33_009567</name>
</gene>